<dbReference type="PANTHER" id="PTHR12801">
    <property type="entry name" value="RNA EXONUCLEASE REXO1 / RECO3 FAMILY MEMBER-RELATED"/>
    <property type="match status" value="1"/>
</dbReference>
<dbReference type="Proteomes" id="UP001149074">
    <property type="component" value="Unassembled WGS sequence"/>
</dbReference>
<dbReference type="GO" id="GO:0004527">
    <property type="term" value="F:exonuclease activity"/>
    <property type="evidence" value="ECO:0007669"/>
    <property type="project" value="UniProtKB-KW"/>
</dbReference>
<evidence type="ECO:0000256" key="3">
    <source>
        <dbReference type="ARBA" id="ARBA00022839"/>
    </source>
</evidence>
<name>A0A9W9JVK7_9EURO</name>
<evidence type="ECO:0000256" key="2">
    <source>
        <dbReference type="ARBA" id="ARBA00022801"/>
    </source>
</evidence>
<dbReference type="Gene3D" id="3.30.420.10">
    <property type="entry name" value="Ribonuclease H-like superfamily/Ribonuclease H"/>
    <property type="match status" value="1"/>
</dbReference>
<evidence type="ECO:0000256" key="1">
    <source>
        <dbReference type="ARBA" id="ARBA00022722"/>
    </source>
</evidence>
<evidence type="ECO:0000313" key="4">
    <source>
        <dbReference type="EMBL" id="KAJ5082996.1"/>
    </source>
</evidence>
<dbReference type="AlphaFoldDB" id="A0A9W9JVK7"/>
<dbReference type="GO" id="GO:0005634">
    <property type="term" value="C:nucleus"/>
    <property type="evidence" value="ECO:0007669"/>
    <property type="project" value="TreeGrafter"/>
</dbReference>
<dbReference type="OrthoDB" id="16516at2759"/>
<dbReference type="InterPro" id="IPR036397">
    <property type="entry name" value="RNaseH_sf"/>
</dbReference>
<accession>A0A9W9JVK7</accession>
<dbReference type="RefSeq" id="XP_056469518.1">
    <property type="nucleotide sequence ID" value="XM_056624530.1"/>
</dbReference>
<comment type="caution">
    <text evidence="4">The sequence shown here is derived from an EMBL/GenBank/DDBJ whole genome shotgun (WGS) entry which is preliminary data.</text>
</comment>
<sequence length="116" mass="13735">MHGDDNDLRALRWIHRRVIDTGELETRYRNALKNRQLKTLSRLRLERTIQDDPRGHDSVEVAQVIRDLARWYMANLPLAMNRKVARWPSHKEELEEPRDLGAGWAAEIVAKRDDDR</sequence>
<reference evidence="4" key="1">
    <citation type="submission" date="2022-11" db="EMBL/GenBank/DDBJ databases">
        <authorList>
            <person name="Petersen C."/>
        </authorList>
    </citation>
    <scope>NUCLEOTIDE SEQUENCE</scope>
    <source>
        <strain evidence="4">IBT 30761</strain>
    </source>
</reference>
<dbReference type="EMBL" id="JAPQKI010000011">
    <property type="protein sequence ID" value="KAJ5082996.1"/>
    <property type="molecule type" value="Genomic_DNA"/>
</dbReference>
<dbReference type="InterPro" id="IPR047021">
    <property type="entry name" value="REXO1/3/4-like"/>
</dbReference>
<protein>
    <submittedName>
        <fullName evidence="4">Uncharacterized protein</fullName>
    </submittedName>
</protein>
<proteinExistence type="predicted"/>
<keyword evidence="3" id="KW-0269">Exonuclease</keyword>
<keyword evidence="5" id="KW-1185">Reference proteome</keyword>
<dbReference type="GO" id="GO:0003676">
    <property type="term" value="F:nucleic acid binding"/>
    <property type="evidence" value="ECO:0007669"/>
    <property type="project" value="InterPro"/>
</dbReference>
<keyword evidence="2" id="KW-0378">Hydrolase</keyword>
<gene>
    <name evidence="4" type="ORF">N7532_012039</name>
</gene>
<keyword evidence="1" id="KW-0540">Nuclease</keyword>
<reference evidence="4" key="2">
    <citation type="journal article" date="2023" name="IMA Fungus">
        <title>Comparative genomic study of the Penicillium genus elucidates a diverse pangenome and 15 lateral gene transfer events.</title>
        <authorList>
            <person name="Petersen C."/>
            <person name="Sorensen T."/>
            <person name="Nielsen M.R."/>
            <person name="Sondergaard T.E."/>
            <person name="Sorensen J.L."/>
            <person name="Fitzpatrick D.A."/>
            <person name="Frisvad J.C."/>
            <person name="Nielsen K.L."/>
        </authorList>
    </citation>
    <scope>NUCLEOTIDE SEQUENCE</scope>
    <source>
        <strain evidence="4">IBT 30761</strain>
    </source>
</reference>
<organism evidence="4 5">
    <name type="scientific">Penicillium argentinense</name>
    <dbReference type="NCBI Taxonomy" id="1131581"/>
    <lineage>
        <taxon>Eukaryota</taxon>
        <taxon>Fungi</taxon>
        <taxon>Dikarya</taxon>
        <taxon>Ascomycota</taxon>
        <taxon>Pezizomycotina</taxon>
        <taxon>Eurotiomycetes</taxon>
        <taxon>Eurotiomycetidae</taxon>
        <taxon>Eurotiales</taxon>
        <taxon>Aspergillaceae</taxon>
        <taxon>Penicillium</taxon>
    </lineage>
</organism>
<evidence type="ECO:0000313" key="5">
    <source>
        <dbReference type="Proteomes" id="UP001149074"/>
    </source>
</evidence>
<dbReference type="GeneID" id="81363509"/>